<keyword evidence="6 7" id="KW-0472">Membrane</keyword>
<dbReference type="GO" id="GO:0005886">
    <property type="term" value="C:plasma membrane"/>
    <property type="evidence" value="ECO:0007669"/>
    <property type="project" value="UniProtKB-SubCell"/>
</dbReference>
<evidence type="ECO:0000256" key="6">
    <source>
        <dbReference type="ARBA" id="ARBA00023136"/>
    </source>
</evidence>
<evidence type="ECO:0000256" key="4">
    <source>
        <dbReference type="ARBA" id="ARBA00022692"/>
    </source>
</evidence>
<evidence type="ECO:0000313" key="9">
    <source>
        <dbReference type="Proteomes" id="UP000280696"/>
    </source>
</evidence>
<dbReference type="OrthoDB" id="871140at2"/>
<comment type="pathway">
    <text evidence="7">Protein modification; lipoprotein biosynthesis (diacylglyceryl transfer).</text>
</comment>
<comment type="catalytic activity">
    <reaction evidence="7">
        <text>L-cysteinyl-[prolipoprotein] + a 1,2-diacyl-sn-glycero-3-phospho-(1'-sn-glycerol) = an S-1,2-diacyl-sn-glyceryl-L-cysteinyl-[prolipoprotein] + sn-glycerol 1-phosphate + H(+)</text>
        <dbReference type="Rhea" id="RHEA:56712"/>
        <dbReference type="Rhea" id="RHEA-COMP:14679"/>
        <dbReference type="Rhea" id="RHEA-COMP:14680"/>
        <dbReference type="ChEBI" id="CHEBI:15378"/>
        <dbReference type="ChEBI" id="CHEBI:29950"/>
        <dbReference type="ChEBI" id="CHEBI:57685"/>
        <dbReference type="ChEBI" id="CHEBI:64716"/>
        <dbReference type="ChEBI" id="CHEBI:140658"/>
        <dbReference type="EC" id="2.5.1.145"/>
    </reaction>
</comment>
<feature type="transmembrane region" description="Helical" evidence="7">
    <location>
        <begin position="58"/>
        <end position="80"/>
    </location>
</feature>
<sequence length="287" mass="32047">MDISFPNLGIYLKDVPKSFSVFGFEIALYGVIIGIGVISGILIAAWQAKRSGQDPELYWDFSIYAVILSIIGARIYYVIFAWDQYKDNLMKIFNIRQGGLAIYGGVITAFLTLFVYAGIKKQNAFRMADTGVTGLILGQAIGRWGNFTNREVFGEYTNNIFAMRLPVAAVRPGDISQSIAEHMEEGMNYIQVHPTFLYESLWNFGVLALILLYWKHKKFEGEIALLYLGGYGLGRAWIEGIRTDQLFIPGSTVPVSQVLAIVLFVGALACDIIVRMRQRGRAGEAKK</sequence>
<feature type="transmembrane region" description="Helical" evidence="7">
    <location>
        <begin position="196"/>
        <end position="214"/>
    </location>
</feature>
<feature type="transmembrane region" description="Helical" evidence="7">
    <location>
        <begin position="100"/>
        <end position="119"/>
    </location>
</feature>
<evidence type="ECO:0000256" key="7">
    <source>
        <dbReference type="HAMAP-Rule" id="MF_01147"/>
    </source>
</evidence>
<dbReference type="UniPathway" id="UPA00664"/>
<proteinExistence type="inferred from homology"/>
<dbReference type="HAMAP" id="MF_01147">
    <property type="entry name" value="Lgt"/>
    <property type="match status" value="1"/>
</dbReference>
<keyword evidence="4 7" id="KW-0812">Transmembrane</keyword>
<dbReference type="RefSeq" id="WP_120471191.1">
    <property type="nucleotide sequence ID" value="NZ_RAYQ01000016.1"/>
</dbReference>
<dbReference type="EC" id="2.5.1.145" evidence="7"/>
<dbReference type="InterPro" id="IPR001640">
    <property type="entry name" value="Lgt"/>
</dbReference>
<dbReference type="AlphaFoldDB" id="A0A3A9ARP4"/>
<keyword evidence="5 7" id="KW-1133">Transmembrane helix</keyword>
<dbReference type="Proteomes" id="UP000280696">
    <property type="component" value="Unassembled WGS sequence"/>
</dbReference>
<dbReference type="PANTHER" id="PTHR30589:SF0">
    <property type="entry name" value="PHOSPHATIDYLGLYCEROL--PROLIPOPROTEIN DIACYLGLYCERYL TRANSFERASE"/>
    <property type="match status" value="1"/>
</dbReference>
<feature type="binding site" evidence="7">
    <location>
        <position position="143"/>
    </location>
    <ligand>
        <name>a 1,2-diacyl-sn-glycero-3-phospho-(1'-sn-glycerol)</name>
        <dbReference type="ChEBI" id="CHEBI:64716"/>
    </ligand>
</feature>
<evidence type="ECO:0000313" key="8">
    <source>
        <dbReference type="EMBL" id="RKI90213.1"/>
    </source>
</evidence>
<comment type="caution">
    <text evidence="8">The sequence shown here is derived from an EMBL/GenBank/DDBJ whole genome shotgun (WGS) entry which is preliminary data.</text>
</comment>
<comment type="similarity">
    <text evidence="1 7">Belongs to the Lgt family.</text>
</comment>
<organism evidence="8 9">
    <name type="scientific">Parablautia intestinalis</name>
    <dbReference type="NCBI Taxonomy" id="2320100"/>
    <lineage>
        <taxon>Bacteria</taxon>
        <taxon>Bacillati</taxon>
        <taxon>Bacillota</taxon>
        <taxon>Clostridia</taxon>
        <taxon>Lachnospirales</taxon>
        <taxon>Lachnospiraceae</taxon>
        <taxon>Parablautia</taxon>
    </lineage>
</organism>
<name>A0A3A9ARP4_9FIRM</name>
<evidence type="ECO:0000256" key="2">
    <source>
        <dbReference type="ARBA" id="ARBA00022475"/>
    </source>
</evidence>
<dbReference type="GO" id="GO:0008961">
    <property type="term" value="F:phosphatidylglycerol-prolipoprotein diacylglyceryl transferase activity"/>
    <property type="evidence" value="ECO:0007669"/>
    <property type="project" value="UniProtKB-UniRule"/>
</dbReference>
<keyword evidence="2 7" id="KW-1003">Cell membrane</keyword>
<protein>
    <recommendedName>
        <fullName evidence="7">Phosphatidylglycerol--prolipoprotein diacylglyceryl transferase</fullName>
        <ecNumber evidence="7">2.5.1.145</ecNumber>
    </recommendedName>
</protein>
<evidence type="ECO:0000256" key="3">
    <source>
        <dbReference type="ARBA" id="ARBA00022679"/>
    </source>
</evidence>
<keyword evidence="9" id="KW-1185">Reference proteome</keyword>
<gene>
    <name evidence="7 8" type="primary">lgt</name>
    <name evidence="8" type="ORF">D7V94_14890</name>
</gene>
<dbReference type="EMBL" id="RAYQ01000016">
    <property type="protein sequence ID" value="RKI90213.1"/>
    <property type="molecule type" value="Genomic_DNA"/>
</dbReference>
<feature type="transmembrane region" description="Helical" evidence="7">
    <location>
        <begin position="255"/>
        <end position="274"/>
    </location>
</feature>
<comment type="function">
    <text evidence="7">Catalyzes the transfer of the diacylglyceryl group from phosphatidylglycerol to the sulfhydryl group of the N-terminal cysteine of a prolipoprotein, the first step in the formation of mature lipoproteins.</text>
</comment>
<evidence type="ECO:0000256" key="5">
    <source>
        <dbReference type="ARBA" id="ARBA00022989"/>
    </source>
</evidence>
<dbReference type="Pfam" id="PF01790">
    <property type="entry name" value="LGT"/>
    <property type="match status" value="1"/>
</dbReference>
<dbReference type="PANTHER" id="PTHR30589">
    <property type="entry name" value="PROLIPOPROTEIN DIACYLGLYCERYL TRANSFERASE"/>
    <property type="match status" value="1"/>
</dbReference>
<comment type="subcellular location">
    <subcellularLocation>
        <location evidence="7">Cell membrane</location>
        <topology evidence="7">Multi-pass membrane protein</topology>
    </subcellularLocation>
</comment>
<reference evidence="8 9" key="1">
    <citation type="submission" date="2018-09" db="EMBL/GenBank/DDBJ databases">
        <title>Murine metabolic-syndrome-specific gut microbial biobank.</title>
        <authorList>
            <person name="Liu C."/>
        </authorList>
    </citation>
    <scope>NUCLEOTIDE SEQUENCE [LARGE SCALE GENOMIC DNA]</scope>
    <source>
        <strain evidence="8 9">0.1xD8-82</strain>
    </source>
</reference>
<evidence type="ECO:0000256" key="1">
    <source>
        <dbReference type="ARBA" id="ARBA00007150"/>
    </source>
</evidence>
<dbReference type="NCBIfam" id="TIGR00544">
    <property type="entry name" value="lgt"/>
    <property type="match status" value="1"/>
</dbReference>
<feature type="transmembrane region" description="Helical" evidence="7">
    <location>
        <begin position="26"/>
        <end position="46"/>
    </location>
</feature>
<dbReference type="GO" id="GO:0042158">
    <property type="term" value="P:lipoprotein biosynthetic process"/>
    <property type="evidence" value="ECO:0007669"/>
    <property type="project" value="UniProtKB-UniRule"/>
</dbReference>
<keyword evidence="8" id="KW-0449">Lipoprotein</keyword>
<keyword evidence="3 7" id="KW-0808">Transferase</keyword>
<accession>A0A3A9ARP4</accession>